<keyword evidence="5" id="KW-1185">Reference proteome</keyword>
<evidence type="ECO:0000313" key="4">
    <source>
        <dbReference type="EMBL" id="KHS45049.1"/>
    </source>
</evidence>
<feature type="signal peptide" evidence="2">
    <location>
        <begin position="1"/>
        <end position="24"/>
    </location>
</feature>
<feature type="region of interest" description="Disordered" evidence="1">
    <location>
        <begin position="396"/>
        <end position="419"/>
    </location>
</feature>
<proteinExistence type="predicted"/>
<evidence type="ECO:0000313" key="5">
    <source>
        <dbReference type="Proteomes" id="UP000031338"/>
    </source>
</evidence>
<keyword evidence="2" id="KW-0732">Signal</keyword>
<gene>
    <name evidence="4" type="ORF">NJ75_02975</name>
</gene>
<protein>
    <submittedName>
        <fullName evidence="4">Putative esterase</fullName>
    </submittedName>
</protein>
<accession>A0A0B9A3A1</accession>
<reference evidence="4 5" key="1">
    <citation type="submission" date="2014-10" db="EMBL/GenBank/DDBJ databases">
        <title>Draft genome sequence of Novosphingobium subterraneum DSM 12447.</title>
        <authorList>
            <person name="Gan H.M."/>
            <person name="Gan H.Y."/>
            <person name="Savka M.A."/>
        </authorList>
    </citation>
    <scope>NUCLEOTIDE SEQUENCE [LARGE SCALE GENOMIC DNA]</scope>
    <source>
        <strain evidence="4 5">DSM 12447</strain>
    </source>
</reference>
<dbReference type="Proteomes" id="UP000031338">
    <property type="component" value="Unassembled WGS sequence"/>
</dbReference>
<evidence type="ECO:0000256" key="2">
    <source>
        <dbReference type="SAM" id="SignalP"/>
    </source>
</evidence>
<sequence length="430" mass="45143">MRNRLILRIFIGLAAFAVASMPSAARTSGANGAGQAWRDAFQSSPATYEAPSEAFLRFADEHWNVKGEELRRNLLPQPVTGTVRYRVTIQADGAQIRVRLSNEEGSKPLQIAAASVGIAAAGFDARPGSLRRLTFSGASQTAMAVGAPLVSDPVDLKVKAGAELVVSVDLAGPMMNEGRGGAGFVVAKGGQAMEPVLGGATVLTGRPLVTGVSVLGETAVNVVVAFGDSITDGNRATPGALHGWPEILARRLNARKGARRYSVINAGIAGNRVLAPGWGAAALARFDRDVLRIEGLSHVIMLEGINDINFSGKGPFGDNPEITSADLIGGYRQIIARAHARGVKVYLATLTPSPGDAATSTLQKRALREEVNRWIRSSAEPDAVIDFDAMVRDPAAPDRFAAPHDSGDHLHPSDAGHQAMGEGMDLALFP</sequence>
<organism evidence="4 5">
    <name type="scientific">Novosphingobium subterraneum</name>
    <dbReference type="NCBI Taxonomy" id="48936"/>
    <lineage>
        <taxon>Bacteria</taxon>
        <taxon>Pseudomonadati</taxon>
        <taxon>Pseudomonadota</taxon>
        <taxon>Alphaproteobacteria</taxon>
        <taxon>Sphingomonadales</taxon>
        <taxon>Sphingomonadaceae</taxon>
        <taxon>Novosphingobium</taxon>
    </lineage>
</organism>
<evidence type="ECO:0000259" key="3">
    <source>
        <dbReference type="Pfam" id="PF13472"/>
    </source>
</evidence>
<feature type="compositionally biased region" description="Basic and acidic residues" evidence="1">
    <location>
        <begin position="401"/>
        <end position="414"/>
    </location>
</feature>
<name>A0A0B9A3A1_9SPHN</name>
<dbReference type="InterPro" id="IPR013830">
    <property type="entry name" value="SGNH_hydro"/>
</dbReference>
<dbReference type="InterPro" id="IPR036514">
    <property type="entry name" value="SGNH_hydro_sf"/>
</dbReference>
<dbReference type="InterPro" id="IPR053140">
    <property type="entry name" value="GDSL_Rv0518-like"/>
</dbReference>
<dbReference type="PATRIC" id="fig|48936.3.peg.2990"/>
<dbReference type="STRING" id="48936.NJ75_02975"/>
<dbReference type="Gene3D" id="3.40.50.1110">
    <property type="entry name" value="SGNH hydrolase"/>
    <property type="match status" value="1"/>
</dbReference>
<evidence type="ECO:0000256" key="1">
    <source>
        <dbReference type="SAM" id="MobiDB-lite"/>
    </source>
</evidence>
<comment type="caution">
    <text evidence="4">The sequence shown here is derived from an EMBL/GenBank/DDBJ whole genome shotgun (WGS) entry which is preliminary data.</text>
</comment>
<dbReference type="RefSeq" id="WP_039335717.1">
    <property type="nucleotide sequence ID" value="NZ_JRVC01000014.1"/>
</dbReference>
<feature type="domain" description="SGNH hydrolase-type esterase" evidence="3">
    <location>
        <begin position="225"/>
        <end position="419"/>
    </location>
</feature>
<dbReference type="AlphaFoldDB" id="A0A0B9A3A1"/>
<dbReference type="PANTHER" id="PTHR43784">
    <property type="entry name" value="GDSL-LIKE LIPASE/ACYLHYDROLASE, PUTATIVE (AFU_ORTHOLOGUE AFUA_2G00820)-RELATED"/>
    <property type="match status" value="1"/>
</dbReference>
<dbReference type="CDD" id="cd01830">
    <property type="entry name" value="XynE_like"/>
    <property type="match status" value="1"/>
</dbReference>
<feature type="chain" id="PRO_5002127329" evidence="2">
    <location>
        <begin position="25"/>
        <end position="430"/>
    </location>
</feature>
<dbReference type="Pfam" id="PF13472">
    <property type="entry name" value="Lipase_GDSL_2"/>
    <property type="match status" value="1"/>
</dbReference>
<dbReference type="PANTHER" id="PTHR43784:SF2">
    <property type="entry name" value="GDSL-LIKE LIPASE_ACYLHYDROLASE, PUTATIVE (AFU_ORTHOLOGUE AFUA_2G00820)-RELATED"/>
    <property type="match status" value="1"/>
</dbReference>
<dbReference type="SUPFAM" id="SSF52266">
    <property type="entry name" value="SGNH hydrolase"/>
    <property type="match status" value="1"/>
</dbReference>
<dbReference type="GO" id="GO:0016788">
    <property type="term" value="F:hydrolase activity, acting on ester bonds"/>
    <property type="evidence" value="ECO:0007669"/>
    <property type="project" value="UniProtKB-ARBA"/>
</dbReference>
<dbReference type="EMBL" id="JRVC01000014">
    <property type="protein sequence ID" value="KHS45049.1"/>
    <property type="molecule type" value="Genomic_DNA"/>
</dbReference>